<accession>A0A6A5Z2T3</accession>
<protein>
    <submittedName>
        <fullName evidence="1">Uncharacterized protein</fullName>
    </submittedName>
</protein>
<dbReference type="Proteomes" id="UP000799770">
    <property type="component" value="Unassembled WGS sequence"/>
</dbReference>
<reference evidence="1" key="1">
    <citation type="journal article" date="2020" name="Stud. Mycol.">
        <title>101 Dothideomycetes genomes: a test case for predicting lifestyles and emergence of pathogens.</title>
        <authorList>
            <person name="Haridas S."/>
            <person name="Albert R."/>
            <person name="Binder M."/>
            <person name="Bloem J."/>
            <person name="Labutti K."/>
            <person name="Salamov A."/>
            <person name="Andreopoulos B."/>
            <person name="Baker S."/>
            <person name="Barry K."/>
            <person name="Bills G."/>
            <person name="Bluhm B."/>
            <person name="Cannon C."/>
            <person name="Castanera R."/>
            <person name="Culley D."/>
            <person name="Daum C."/>
            <person name="Ezra D."/>
            <person name="Gonzalez J."/>
            <person name="Henrissat B."/>
            <person name="Kuo A."/>
            <person name="Liang C."/>
            <person name="Lipzen A."/>
            <person name="Lutzoni F."/>
            <person name="Magnuson J."/>
            <person name="Mondo S."/>
            <person name="Nolan M."/>
            <person name="Ohm R."/>
            <person name="Pangilinan J."/>
            <person name="Park H.-J."/>
            <person name="Ramirez L."/>
            <person name="Alfaro M."/>
            <person name="Sun H."/>
            <person name="Tritt A."/>
            <person name="Yoshinaga Y."/>
            <person name="Zwiers L.-H."/>
            <person name="Turgeon B."/>
            <person name="Goodwin S."/>
            <person name="Spatafora J."/>
            <person name="Crous P."/>
            <person name="Grigoriev I."/>
        </authorList>
    </citation>
    <scope>NUCLEOTIDE SEQUENCE</scope>
    <source>
        <strain evidence="1">CBS 627.86</strain>
    </source>
</reference>
<dbReference type="AlphaFoldDB" id="A0A6A5Z2T3"/>
<dbReference type="EMBL" id="ML977327">
    <property type="protein sequence ID" value="KAF2113720.1"/>
    <property type="molecule type" value="Genomic_DNA"/>
</dbReference>
<name>A0A6A5Z2T3_9PLEO</name>
<organism evidence="1 2">
    <name type="scientific">Lophiotrema nucula</name>
    <dbReference type="NCBI Taxonomy" id="690887"/>
    <lineage>
        <taxon>Eukaryota</taxon>
        <taxon>Fungi</taxon>
        <taxon>Dikarya</taxon>
        <taxon>Ascomycota</taxon>
        <taxon>Pezizomycotina</taxon>
        <taxon>Dothideomycetes</taxon>
        <taxon>Pleosporomycetidae</taxon>
        <taxon>Pleosporales</taxon>
        <taxon>Lophiotremataceae</taxon>
        <taxon>Lophiotrema</taxon>
    </lineage>
</organism>
<evidence type="ECO:0000313" key="2">
    <source>
        <dbReference type="Proteomes" id="UP000799770"/>
    </source>
</evidence>
<gene>
    <name evidence="1" type="ORF">BDV96DRAFT_647967</name>
</gene>
<evidence type="ECO:0000313" key="1">
    <source>
        <dbReference type="EMBL" id="KAF2113720.1"/>
    </source>
</evidence>
<sequence>MVCNCSKSERNIQEMIQLAGLASRDVDFALGQMRTDIERINRGMMLGSVMTIEQAQEMWTTATQLRNTLLHHWTCDPSSTALWRRNLLQEYLLSKRDHAESGLADSLRLMSIHFAVPENCDAIIRVVYSNDSQVTRDFFSADMAPPVHATAVLQRLIDYPESERIPLHLAQTPNGIAQHLICPLRIPFASDMRYDACETSGMMKQVGQPYIMLCRDAWMIRYLQACTDIKIEYVLPPSCTCILYKIPCEVLKKVFEKMNGYSLSLGSPMKDSMKDIALFVIIGSSQPLLKDAIAAWVCTAHFLHPFQEWLQEYPRPGFVEQTALTLLVALCVLRIVGAASTFDIGVLSPIPDSVKLKRLGTRDLHASFRSMLLEAAKGLLKALGQVVVSSTFEVETTKKIKLLSDVIGEESSNVGAGEVIGEFDWTTHWKFHLVGTPPVGGFF</sequence>
<proteinExistence type="predicted"/>
<keyword evidence="2" id="KW-1185">Reference proteome</keyword>